<keyword evidence="2" id="KW-1185">Reference proteome</keyword>
<comment type="caution">
    <text evidence="1">The sequence shown here is derived from an EMBL/GenBank/DDBJ whole genome shotgun (WGS) entry which is preliminary data.</text>
</comment>
<reference evidence="1 2" key="1">
    <citation type="journal article" date="2022" name="bioRxiv">
        <title>Genomics of Preaxostyla Flagellates Illuminates Evolutionary Transitions and the Path Towards Mitochondrial Loss.</title>
        <authorList>
            <person name="Novak L.V.F."/>
            <person name="Treitli S.C."/>
            <person name="Pyrih J."/>
            <person name="Halakuc P."/>
            <person name="Pipaliya S.V."/>
            <person name="Vacek V."/>
            <person name="Brzon O."/>
            <person name="Soukal P."/>
            <person name="Eme L."/>
            <person name="Dacks J.B."/>
            <person name="Karnkowska A."/>
            <person name="Elias M."/>
            <person name="Hampl V."/>
        </authorList>
    </citation>
    <scope>NUCLEOTIDE SEQUENCE [LARGE SCALE GENOMIC DNA]</scope>
    <source>
        <strain evidence="1">NAU3</strain>
        <tissue evidence="1">Gut</tissue>
    </source>
</reference>
<proteinExistence type="predicted"/>
<gene>
    <name evidence="1" type="ORF">BLNAU_10176</name>
</gene>
<evidence type="ECO:0000313" key="1">
    <source>
        <dbReference type="EMBL" id="KAK2954846.1"/>
    </source>
</evidence>
<dbReference type="Proteomes" id="UP001281761">
    <property type="component" value="Unassembled WGS sequence"/>
</dbReference>
<name>A0ABQ9XTP2_9EUKA</name>
<accession>A0ABQ9XTP2</accession>
<sequence>MQNRRIWPLISPGVVERRPTIVEIACSLGIEAIVERNRSTAIFPTASSVSSDEITSCPRTSSIRLRSVTPRCTIFSLSSTDTIFQNQSAFTHASLLSLFSIPTASDSPSVFSSRRTRNSSSRYNSCCFADPSTNRPTTPTSTPSFSFSFRSKSSCSIRRSDGVSRSCRLFCRNRATFACDAIDGRVDSCEGRIERRNVTPSANTTSRSSLIVAFPVSSNSFFISNSFARLSFLPFPTSLPSHSTENSCQYTHRLRVFFISESTNIFSAGVCTHSFANERPSASMSAFPSSIIFGARFVIAAKPVSVSSIDWNRY</sequence>
<protein>
    <submittedName>
        <fullName evidence="1">Uncharacterized protein</fullName>
    </submittedName>
</protein>
<organism evidence="1 2">
    <name type="scientific">Blattamonas nauphoetae</name>
    <dbReference type="NCBI Taxonomy" id="2049346"/>
    <lineage>
        <taxon>Eukaryota</taxon>
        <taxon>Metamonada</taxon>
        <taxon>Preaxostyla</taxon>
        <taxon>Oxymonadida</taxon>
        <taxon>Blattamonas</taxon>
    </lineage>
</organism>
<dbReference type="EMBL" id="JARBJD010000073">
    <property type="protein sequence ID" value="KAK2954846.1"/>
    <property type="molecule type" value="Genomic_DNA"/>
</dbReference>
<evidence type="ECO:0000313" key="2">
    <source>
        <dbReference type="Proteomes" id="UP001281761"/>
    </source>
</evidence>